<dbReference type="RefSeq" id="WP_009660079.1">
    <property type="nucleotide sequence ID" value="NZ_CP071425.1"/>
</dbReference>
<protein>
    <submittedName>
        <fullName evidence="1">Uncharacterized protein</fullName>
    </submittedName>
</protein>
<gene>
    <name evidence="1" type="ORF">NCTC11085_00307</name>
</gene>
<evidence type="ECO:0000313" key="1">
    <source>
        <dbReference type="EMBL" id="SQF33833.1"/>
    </source>
</evidence>
<sequence length="46" mass="5475">MLTFLKSKQLHEASMLVYQRERQYLEENKEQMTSYSSYALASISKL</sequence>
<dbReference type="EMBL" id="LS483346">
    <property type="protein sequence ID" value="SQF33833.1"/>
    <property type="molecule type" value="Genomic_DNA"/>
</dbReference>
<dbReference type="Proteomes" id="UP000249623">
    <property type="component" value="Chromosome 1"/>
</dbReference>
<evidence type="ECO:0000313" key="2">
    <source>
        <dbReference type="Proteomes" id="UP000249623"/>
    </source>
</evidence>
<organism evidence="1 2">
    <name type="scientific">Streptococcus sanguinis</name>
    <dbReference type="NCBI Taxonomy" id="1305"/>
    <lineage>
        <taxon>Bacteria</taxon>
        <taxon>Bacillati</taxon>
        <taxon>Bacillota</taxon>
        <taxon>Bacilli</taxon>
        <taxon>Lactobacillales</taxon>
        <taxon>Streptococcaceae</taxon>
        <taxon>Streptococcus</taxon>
    </lineage>
</organism>
<accession>A0A2X3VSE5</accession>
<name>A0A2X3VSE5_STRSA</name>
<reference evidence="1 2" key="1">
    <citation type="submission" date="2018-06" db="EMBL/GenBank/DDBJ databases">
        <authorList>
            <consortium name="Pathogen Informatics"/>
            <person name="Doyle S."/>
        </authorList>
    </citation>
    <scope>NUCLEOTIDE SEQUENCE [LARGE SCALE GENOMIC DNA]</scope>
    <source>
        <strain evidence="1 2">NCTC11085</strain>
    </source>
</reference>
<proteinExistence type="predicted"/>
<dbReference type="AlphaFoldDB" id="A0A2X3VSE5"/>